<gene>
    <name evidence="3" type="ORF">IZO911_LOCUS33899</name>
</gene>
<dbReference type="GO" id="GO:0005634">
    <property type="term" value="C:nucleus"/>
    <property type="evidence" value="ECO:0007669"/>
    <property type="project" value="TreeGrafter"/>
</dbReference>
<dbReference type="Proteomes" id="UP000663860">
    <property type="component" value="Unassembled WGS sequence"/>
</dbReference>
<dbReference type="GO" id="GO:0016579">
    <property type="term" value="P:protein deubiquitination"/>
    <property type="evidence" value="ECO:0007669"/>
    <property type="project" value="InterPro"/>
</dbReference>
<reference evidence="3" key="1">
    <citation type="submission" date="2021-02" db="EMBL/GenBank/DDBJ databases">
        <authorList>
            <person name="Nowell W R."/>
        </authorList>
    </citation>
    <scope>NUCLEOTIDE SEQUENCE</scope>
</reference>
<dbReference type="Pfam" id="PF00443">
    <property type="entry name" value="UCH"/>
    <property type="match status" value="2"/>
</dbReference>
<evidence type="ECO:0000313" key="3">
    <source>
        <dbReference type="EMBL" id="CAF1298059.1"/>
    </source>
</evidence>
<dbReference type="PANTHER" id="PTHR24006:SF842">
    <property type="entry name" value="UBIQUITIN CARBOXYL-TERMINAL HYDROLASE 40"/>
    <property type="match status" value="1"/>
</dbReference>
<protein>
    <recommendedName>
        <fullName evidence="2">USP domain-containing protein</fullName>
    </recommendedName>
</protein>
<dbReference type="InterPro" id="IPR028889">
    <property type="entry name" value="USP"/>
</dbReference>
<dbReference type="GO" id="GO:0004843">
    <property type="term" value="F:cysteine-type deubiquitinase activity"/>
    <property type="evidence" value="ECO:0007669"/>
    <property type="project" value="InterPro"/>
</dbReference>
<dbReference type="GO" id="GO:0005829">
    <property type="term" value="C:cytosol"/>
    <property type="evidence" value="ECO:0007669"/>
    <property type="project" value="TreeGrafter"/>
</dbReference>
<dbReference type="InterPro" id="IPR038765">
    <property type="entry name" value="Papain-like_cys_pep_sf"/>
</dbReference>
<feature type="region of interest" description="Disordered" evidence="1">
    <location>
        <begin position="830"/>
        <end position="867"/>
    </location>
</feature>
<dbReference type="SUPFAM" id="SSF54001">
    <property type="entry name" value="Cysteine proteinases"/>
    <property type="match status" value="2"/>
</dbReference>
<dbReference type="PROSITE" id="PS00973">
    <property type="entry name" value="USP_2"/>
    <property type="match status" value="2"/>
</dbReference>
<feature type="domain" description="USP" evidence="2">
    <location>
        <begin position="567"/>
        <end position="1000"/>
    </location>
</feature>
<dbReference type="InterPro" id="IPR018200">
    <property type="entry name" value="USP_CS"/>
</dbReference>
<evidence type="ECO:0000259" key="2">
    <source>
        <dbReference type="PROSITE" id="PS50235"/>
    </source>
</evidence>
<feature type="domain" description="USP" evidence="2">
    <location>
        <begin position="42"/>
        <end position="501"/>
    </location>
</feature>
<dbReference type="Gene3D" id="3.90.70.10">
    <property type="entry name" value="Cysteine proteinases"/>
    <property type="match status" value="3"/>
</dbReference>
<sequence length="1758" mass="205227">MLQDLFDEDREDGDFSYQFPSSTTSKSIIEKPISPRNETDLCGLQNQGATCYLNALIQTLLFTPDFREPLFSLTAKDLNLLSNPNDSSQTSSSGSTLKVRKIIVELQKLFAEMLLLNQQACSSIRLTDSFGWQSNETIDHQDVHELNRLLFDAIQKSLQGTKQSNLIRSCYEGSTINYTQCKQCQKIFKRIEDYQDLPLVVQDSPNLHTSLANMFTYREQLTGDNQYRCSSCDNRLCDADKWAKISKLPPILTLPLQRFIYDIKTGNRLKKTTRYEFPFDIDLKEFCEDSVIDTNYELFAVVIHKGTCYSGHYYGYIKDVDHIGTWIRPPPPPSSAAKSSNKQKPSNTNSNNNRNATKNDSTETDEEISKKIELIKTILLSCDDWFTIDDLLKTYRENTTVPWSRTRNSNGTFTKFLRNHPDIFHIDDKRVRLVEQMDIDENEINQMDYESSQIDKTDINSQENEHWFCFDDSNVTCVTQQHIQRHYGLSDCAYMLFYRLKNNRNNNESTMDCSNTLYSVSQWLIEEISEKNKILEEKREIYEKHQNQLSVIIYPSEWFEVIDNCRLNLNSNNQVLFPDQYGEHKFDKRTKTNEFISNLKVRKIIVELQKLFAEMLLLNQQACSSIRLTDSFGWQSNETIDHQDVHELNRLLFDAIQKSLQGTKQSNLIRSCYEGSTINYTQCKQCQKIFKRIEDYQDLPLVVQDSPNLHTSLANMFTYREQLTGDNQYRCSSCNNRLCDADKWAKISKLPPILTLPLQRFIYDIKTGNRLKKTTRYEFPFDIDLKEFCEDSVIDTNYELFAVVIHKGTCYSGHYYGYIKDIDHIGTWIRPPPPPSSAAKSSNKQKPSNTNSNNNRNPTKNDSTETDEEISKKIELIKTILLSCDDWFTIDDLLKTYRENTTVPWSRTRNSNGTFTKFLRNHPDIFHIDDKRVRLIEQMDIDENQMDYESSQIDKTDINSQENEHWFCFDDSNVTCVTQQHIQRHYGLSDCAYMLFYRLKNNRNKNESTMDCSNTLYSVPQWLIEEISEKNKILEEKREIYEKHQNQLSVIIYPSEWFEVIDNCRLNLNSNNQVLFPDQYGEHKFDKRTKTNEFISNLKDIYGKDSHFYIAKKLRSGQLHIISELKNVSDDNITLDKNDLSNNPNIIVFKYPSILPDTVIQGEEFEPIMLNIVYGFPDAHIHASRLQTIRHVSKNTTLFELKEILFRDFYQYDDPQILRQVRMGKLNLEEKNNRKSRREYKIDEEKQTLAQLYLHDGDTLGIDNKNSFVPSWKDASSNIANTGKNHLSLTIKNNIDTINTKPMTCSCWNTTLIGEVKLMAIQAFGLSLDPSMCRLYIDDDSDLADIPLYDHQTVDTINFRENNTNLCLKSGQALKENDLMICVQSDREPNLLELIVDYSMTLTDLWNLIKQKLNMDENDNEYHLCEMKSTLINDGSPLNDFDQTLLVNGLTNGAQLTIRSGSIAPRNHIRLKIFKIINQYYKPNEAIHTRPKFEIIELTQRFELPITSSFNALRERIAKLIDFKVPSNYTSDTQPLEFIRLYDIDDNQPTTIVHEPVLTTLKQAKVRDLCSYAFEILPHPEYLSKKDLLLNIVYLKDNTTNYFQYKFELLLPLRDNAIAKYDYLEQHILSHLKSLLNNDIIKITLARYFSDRGQWMIIDPSATTKKTKITNVNLKHEPYKLTDFTVIGVLEGENLTSEDFETEFDQIKRKDIDVEKEQKRMNREKNRTDNDRNQQNGSSGRRRSPQNTMRINVDDFDN</sequence>
<dbReference type="PROSITE" id="PS50235">
    <property type="entry name" value="USP_3"/>
    <property type="match status" value="2"/>
</dbReference>
<dbReference type="InterPro" id="IPR057763">
    <property type="entry name" value="UBL_USP40"/>
</dbReference>
<feature type="compositionally biased region" description="Polar residues" evidence="1">
    <location>
        <begin position="1733"/>
        <end position="1750"/>
    </location>
</feature>
<dbReference type="EMBL" id="CAJNOE010000644">
    <property type="protein sequence ID" value="CAF1298059.1"/>
    <property type="molecule type" value="Genomic_DNA"/>
</dbReference>
<evidence type="ECO:0000313" key="4">
    <source>
        <dbReference type="Proteomes" id="UP000663860"/>
    </source>
</evidence>
<dbReference type="InterPro" id="IPR050164">
    <property type="entry name" value="Peptidase_C19"/>
</dbReference>
<accession>A0A815DHU9</accession>
<evidence type="ECO:0000256" key="1">
    <source>
        <dbReference type="SAM" id="MobiDB-lite"/>
    </source>
</evidence>
<dbReference type="Pfam" id="PF25822">
    <property type="entry name" value="UBL_USP40"/>
    <property type="match status" value="1"/>
</dbReference>
<feature type="region of interest" description="Disordered" evidence="1">
    <location>
        <begin position="328"/>
        <end position="366"/>
    </location>
</feature>
<name>A0A815DHU9_9BILA</name>
<feature type="compositionally biased region" description="Low complexity" evidence="1">
    <location>
        <begin position="837"/>
        <end position="861"/>
    </location>
</feature>
<feature type="compositionally biased region" description="Low complexity" evidence="1">
    <location>
        <begin position="335"/>
        <end position="359"/>
    </location>
</feature>
<dbReference type="FunFam" id="3.90.70.10:FF:000043">
    <property type="entry name" value="Ubiquitin carboxyl-terminal hydrolase 40"/>
    <property type="match status" value="2"/>
</dbReference>
<organism evidence="3 4">
    <name type="scientific">Adineta steineri</name>
    <dbReference type="NCBI Taxonomy" id="433720"/>
    <lineage>
        <taxon>Eukaryota</taxon>
        <taxon>Metazoa</taxon>
        <taxon>Spiralia</taxon>
        <taxon>Gnathifera</taxon>
        <taxon>Rotifera</taxon>
        <taxon>Eurotatoria</taxon>
        <taxon>Bdelloidea</taxon>
        <taxon>Adinetida</taxon>
        <taxon>Adinetidae</taxon>
        <taxon>Adineta</taxon>
    </lineage>
</organism>
<feature type="region of interest" description="Disordered" evidence="1">
    <location>
        <begin position="1713"/>
        <end position="1758"/>
    </location>
</feature>
<dbReference type="InterPro" id="IPR001394">
    <property type="entry name" value="Peptidase_C19_UCH"/>
</dbReference>
<feature type="compositionally biased region" description="Basic and acidic residues" evidence="1">
    <location>
        <begin position="1713"/>
        <end position="1732"/>
    </location>
</feature>
<dbReference type="PANTHER" id="PTHR24006">
    <property type="entry name" value="UBIQUITIN CARBOXYL-TERMINAL HYDROLASE"/>
    <property type="match status" value="1"/>
</dbReference>
<dbReference type="PROSITE" id="PS00972">
    <property type="entry name" value="USP_1"/>
    <property type="match status" value="1"/>
</dbReference>
<comment type="caution">
    <text evidence="3">The sequence shown here is derived from an EMBL/GenBank/DDBJ whole genome shotgun (WGS) entry which is preliminary data.</text>
</comment>
<proteinExistence type="predicted"/>